<feature type="transmembrane region" description="Helical" evidence="1">
    <location>
        <begin position="12"/>
        <end position="31"/>
    </location>
</feature>
<keyword evidence="1" id="KW-0472">Membrane</keyword>
<proteinExistence type="predicted"/>
<dbReference type="Pfam" id="PF12966">
    <property type="entry name" value="AtpR"/>
    <property type="match status" value="1"/>
</dbReference>
<comment type="caution">
    <text evidence="2">The sequence shown here is derived from an EMBL/GenBank/DDBJ whole genome shotgun (WGS) entry which is preliminary data.</text>
</comment>
<feature type="transmembrane region" description="Helical" evidence="1">
    <location>
        <begin position="43"/>
        <end position="63"/>
    </location>
</feature>
<dbReference type="RefSeq" id="WP_109902022.1">
    <property type="nucleotide sequence ID" value="NZ_QGLE01000001.1"/>
</dbReference>
<organism evidence="2 3">
    <name type="scientific">Zavarzinia aquatilis</name>
    <dbReference type="NCBI Taxonomy" id="2211142"/>
    <lineage>
        <taxon>Bacteria</taxon>
        <taxon>Pseudomonadati</taxon>
        <taxon>Pseudomonadota</taxon>
        <taxon>Alphaproteobacteria</taxon>
        <taxon>Rhodospirillales</taxon>
        <taxon>Zavarziniaceae</taxon>
        <taxon>Zavarzinia</taxon>
    </lineage>
</organism>
<name>A0A317EG68_9PROT</name>
<evidence type="ECO:0000313" key="2">
    <source>
        <dbReference type="EMBL" id="PWR25741.1"/>
    </source>
</evidence>
<dbReference type="AlphaFoldDB" id="A0A317EG68"/>
<gene>
    <name evidence="2" type="ORF">DKG74_01920</name>
</gene>
<feature type="transmembrane region" description="Helical" evidence="1">
    <location>
        <begin position="69"/>
        <end position="86"/>
    </location>
</feature>
<keyword evidence="1" id="KW-1133">Transmembrane helix</keyword>
<accession>A0A317EG68</accession>
<dbReference type="EMBL" id="QGLE01000001">
    <property type="protein sequence ID" value="PWR25741.1"/>
    <property type="molecule type" value="Genomic_DNA"/>
</dbReference>
<sequence>MPADSATMLLQVLAGLAAGVAFGLLYFKGLWWQVRRFEARRRTLALVGVMVLRFALLGGGLLLAALAGAVPLLSAAVGILAGRWLVMRQVRGARP</sequence>
<evidence type="ECO:0000313" key="3">
    <source>
        <dbReference type="Proteomes" id="UP000245461"/>
    </source>
</evidence>
<reference evidence="2 3" key="1">
    <citation type="submission" date="2018-05" db="EMBL/GenBank/DDBJ databases">
        <title>Zavarzinia sp. HR-AS.</title>
        <authorList>
            <person name="Lee Y."/>
            <person name="Jeon C.O."/>
        </authorList>
    </citation>
    <scope>NUCLEOTIDE SEQUENCE [LARGE SCALE GENOMIC DNA]</scope>
    <source>
        <strain evidence="2 3">HR-AS</strain>
    </source>
</reference>
<keyword evidence="3" id="KW-1185">Reference proteome</keyword>
<keyword evidence="1" id="KW-0812">Transmembrane</keyword>
<protein>
    <submittedName>
        <fullName evidence="2">ATP synthase subunit I</fullName>
    </submittedName>
</protein>
<dbReference type="Proteomes" id="UP000245461">
    <property type="component" value="Unassembled WGS sequence"/>
</dbReference>
<dbReference type="InterPro" id="IPR017581">
    <property type="entry name" value="AtpR-like"/>
</dbReference>
<evidence type="ECO:0000256" key="1">
    <source>
        <dbReference type="SAM" id="Phobius"/>
    </source>
</evidence>